<keyword evidence="6" id="KW-1185">Reference proteome</keyword>
<protein>
    <recommendedName>
        <fullName evidence="4">Tyrosinase copper-binding domain-containing protein</fullName>
    </recommendedName>
</protein>
<sequence>MANIGPGAPVTNNVPKNPLPSDGGYNPRCMRRDNSVDAALGATADRSDPYNFGIHTAGHYISGGDPGGDAMVSPNDPIFYFHHAMLDRLWWIWQMQDPDKRVNAQVTLGERDAATRKLDSKWLIADVISVLEAHDGLGRAGGAFYHVYI</sequence>
<dbReference type="SUPFAM" id="SSF48056">
    <property type="entry name" value="Di-copper centre-containing domain"/>
    <property type="match status" value="1"/>
</dbReference>
<name>A0ABR0H4X1_9PEZI</name>
<comment type="caution">
    <text evidence="5">The sequence shown here is derived from an EMBL/GenBank/DDBJ whole genome shotgun (WGS) entry which is preliminary data.</text>
</comment>
<evidence type="ECO:0000313" key="6">
    <source>
        <dbReference type="Proteomes" id="UP001326199"/>
    </source>
</evidence>
<organism evidence="5 6">
    <name type="scientific">Podospora pseudopauciseta</name>
    <dbReference type="NCBI Taxonomy" id="2093780"/>
    <lineage>
        <taxon>Eukaryota</taxon>
        <taxon>Fungi</taxon>
        <taxon>Dikarya</taxon>
        <taxon>Ascomycota</taxon>
        <taxon>Pezizomycotina</taxon>
        <taxon>Sordariomycetes</taxon>
        <taxon>Sordariomycetidae</taxon>
        <taxon>Sordariales</taxon>
        <taxon>Podosporaceae</taxon>
        <taxon>Podospora</taxon>
    </lineage>
</organism>
<dbReference type="PROSITE" id="PS00498">
    <property type="entry name" value="TYROSINASE_2"/>
    <property type="match status" value="1"/>
</dbReference>
<dbReference type="Gene3D" id="1.10.1280.10">
    <property type="entry name" value="Di-copper center containing domain from catechol oxidase"/>
    <property type="match status" value="1"/>
</dbReference>
<dbReference type="RefSeq" id="XP_062763069.1">
    <property type="nucleotide sequence ID" value="XM_062913905.1"/>
</dbReference>
<dbReference type="InterPro" id="IPR008922">
    <property type="entry name" value="Di-copper_centre_dom_sf"/>
</dbReference>
<dbReference type="EMBL" id="JAFFHB010000008">
    <property type="protein sequence ID" value="KAK4663103.1"/>
    <property type="molecule type" value="Genomic_DNA"/>
</dbReference>
<dbReference type="PANTHER" id="PTHR11474">
    <property type="entry name" value="TYROSINASE FAMILY MEMBER"/>
    <property type="match status" value="1"/>
</dbReference>
<proteinExistence type="predicted"/>
<accession>A0ABR0H4X1</accession>
<dbReference type="Proteomes" id="UP001326199">
    <property type="component" value="Unassembled WGS sequence"/>
</dbReference>
<keyword evidence="2" id="KW-0560">Oxidoreductase</keyword>
<evidence type="ECO:0000256" key="3">
    <source>
        <dbReference type="SAM" id="MobiDB-lite"/>
    </source>
</evidence>
<evidence type="ECO:0000313" key="5">
    <source>
        <dbReference type="EMBL" id="KAK4663103.1"/>
    </source>
</evidence>
<feature type="domain" description="Tyrosinase copper-binding" evidence="4">
    <location>
        <begin position="76"/>
        <end position="87"/>
    </location>
</feature>
<reference evidence="5 6" key="1">
    <citation type="journal article" date="2023" name="bioRxiv">
        <title>High-quality genome assemblies of four members of thePodospora anserinaspecies complex.</title>
        <authorList>
            <person name="Ament-Velasquez S.L."/>
            <person name="Vogan A.A."/>
            <person name="Wallerman O."/>
            <person name="Hartmann F."/>
            <person name="Gautier V."/>
            <person name="Silar P."/>
            <person name="Giraud T."/>
            <person name="Johannesson H."/>
        </authorList>
    </citation>
    <scope>NUCLEOTIDE SEQUENCE [LARGE SCALE GENOMIC DNA]</scope>
    <source>
        <strain evidence="5 6">CBS 411.78</strain>
    </source>
</reference>
<evidence type="ECO:0000256" key="2">
    <source>
        <dbReference type="ARBA" id="ARBA00023002"/>
    </source>
</evidence>
<dbReference type="GeneID" id="87934248"/>
<feature type="region of interest" description="Disordered" evidence="3">
    <location>
        <begin position="1"/>
        <end position="30"/>
    </location>
</feature>
<gene>
    <name evidence="5" type="ORF">QC763_600500</name>
</gene>
<evidence type="ECO:0000256" key="1">
    <source>
        <dbReference type="ARBA" id="ARBA00022723"/>
    </source>
</evidence>
<dbReference type="PANTHER" id="PTHR11474:SF125">
    <property type="entry name" value="N-ACETYL-6-HYDROXYTRYPTOPHAN OXIDASE IVOB-RELATED"/>
    <property type="match status" value="1"/>
</dbReference>
<dbReference type="InterPro" id="IPR002227">
    <property type="entry name" value="Tyrosinase_Cu-bd"/>
</dbReference>
<keyword evidence="1" id="KW-0479">Metal-binding</keyword>
<dbReference type="InterPro" id="IPR050316">
    <property type="entry name" value="Tyrosinase/Hemocyanin"/>
</dbReference>
<evidence type="ECO:0000259" key="4">
    <source>
        <dbReference type="PROSITE" id="PS00498"/>
    </source>
</evidence>
<dbReference type="Pfam" id="PF00264">
    <property type="entry name" value="Tyrosinase"/>
    <property type="match status" value="1"/>
</dbReference>